<evidence type="ECO:0000256" key="7">
    <source>
        <dbReference type="ARBA" id="ARBA00023014"/>
    </source>
</evidence>
<accession>A0A9D1T8D1</accession>
<gene>
    <name evidence="9" type="ORF">IAC80_06660</name>
</gene>
<keyword evidence="3" id="KW-0479">Metal-binding</keyword>
<keyword evidence="4" id="KW-0677">Repeat</keyword>
<comment type="caution">
    <text evidence="9">The sequence shown here is derived from an EMBL/GenBank/DDBJ whole genome shotgun (WGS) entry which is preliminary data.</text>
</comment>
<sequence>MRLIEQIRDAGVVGAGGAGFPTDRKLNCKAEILIINGIECEPLLRTDRHVMEQYGDEIVRTVRSIRDALGASRAVIALKKHYEAAVSALEKAVKGTKVELYLSESFYPAGDEQNLVFSVTGRTVPTGGIPLDVGCVVCNVSTVLNIARAVEGHPVTDKMVTVSGSVTAPVTVTCPVGTPLARLLDAAGGSVGDCVYIVGGPLMGKVTEDLKQPVTKTTGGLLAIPKDHMLLAKKKASSRDAMIARAVCSQCSLCTQMCPRNAMGLNVQPHRAMRAFASGSRELLGDVNGIFSCCDCGICTYFACSFGLKPSMAMQQMKNSLAAAGIKPVKEVKYPPDGGMANKRIPTERLLWRLDLKRFDREAPLGGYVDSDEVRIPLKMHIGAPDIPLVSPGDRVRREELIARPDGLGANIHASIDGTVTAVTEDYIEIRR</sequence>
<dbReference type="SUPFAM" id="SSF142984">
    <property type="entry name" value="Nqo1 middle domain-like"/>
    <property type="match status" value="1"/>
</dbReference>
<dbReference type="InterPro" id="IPR011538">
    <property type="entry name" value="Nuo51_FMN-bd"/>
</dbReference>
<dbReference type="Pfam" id="PF13375">
    <property type="entry name" value="RnfC_N"/>
    <property type="match status" value="1"/>
</dbReference>
<dbReference type="PANTHER" id="PTHR43034">
    <property type="entry name" value="ION-TRANSLOCATING OXIDOREDUCTASE COMPLEX SUBUNIT C"/>
    <property type="match status" value="1"/>
</dbReference>
<dbReference type="Gene3D" id="1.10.1060.10">
    <property type="entry name" value="Alpha-helical ferredoxin"/>
    <property type="match status" value="1"/>
</dbReference>
<dbReference type="Pfam" id="PF13534">
    <property type="entry name" value="Fer4_17"/>
    <property type="match status" value="1"/>
</dbReference>
<dbReference type="InterPro" id="IPR017900">
    <property type="entry name" value="4Fe4S_Fe_S_CS"/>
</dbReference>
<dbReference type="SUPFAM" id="SSF46548">
    <property type="entry name" value="alpha-helical ferredoxin"/>
    <property type="match status" value="1"/>
</dbReference>
<evidence type="ECO:0000256" key="2">
    <source>
        <dbReference type="ARBA" id="ARBA00022485"/>
    </source>
</evidence>
<dbReference type="PROSITE" id="PS00198">
    <property type="entry name" value="4FE4S_FER_1"/>
    <property type="match status" value="1"/>
</dbReference>
<reference evidence="9" key="1">
    <citation type="submission" date="2020-10" db="EMBL/GenBank/DDBJ databases">
        <authorList>
            <person name="Gilroy R."/>
        </authorList>
    </citation>
    <scope>NUCLEOTIDE SEQUENCE</scope>
    <source>
        <strain evidence="9">ChiBcec6-7307</strain>
    </source>
</reference>
<dbReference type="GO" id="GO:0051539">
    <property type="term" value="F:4 iron, 4 sulfur cluster binding"/>
    <property type="evidence" value="ECO:0007669"/>
    <property type="project" value="UniProtKB-KW"/>
</dbReference>
<protein>
    <submittedName>
        <fullName evidence="9">4Fe-4S dicluster domain-containing protein</fullName>
    </submittedName>
</protein>
<evidence type="ECO:0000313" key="10">
    <source>
        <dbReference type="Proteomes" id="UP000886889"/>
    </source>
</evidence>
<name>A0A9D1T8D1_9FIRM</name>
<organism evidence="9 10">
    <name type="scientific">Candidatus Merdiplasma excrementigallinarum</name>
    <dbReference type="NCBI Taxonomy" id="2840864"/>
    <lineage>
        <taxon>Bacteria</taxon>
        <taxon>Bacillati</taxon>
        <taxon>Bacillota</taxon>
        <taxon>Clostridia</taxon>
        <taxon>Lachnospirales</taxon>
        <taxon>Lachnospiraceae</taxon>
        <taxon>Lachnospiraceae incertae sedis</taxon>
        <taxon>Candidatus Merdiplasma</taxon>
    </lineage>
</organism>
<keyword evidence="6" id="KW-0408">Iron</keyword>
<evidence type="ECO:0000256" key="6">
    <source>
        <dbReference type="ARBA" id="ARBA00023004"/>
    </source>
</evidence>
<dbReference type="InterPro" id="IPR009051">
    <property type="entry name" value="Helical_ferredxn"/>
</dbReference>
<dbReference type="GO" id="GO:0016020">
    <property type="term" value="C:membrane"/>
    <property type="evidence" value="ECO:0007669"/>
    <property type="project" value="InterPro"/>
</dbReference>
<dbReference type="Proteomes" id="UP000886889">
    <property type="component" value="Unassembled WGS sequence"/>
</dbReference>
<dbReference type="AlphaFoldDB" id="A0A9D1T8D1"/>
<evidence type="ECO:0000259" key="8">
    <source>
        <dbReference type="PROSITE" id="PS51379"/>
    </source>
</evidence>
<dbReference type="SUPFAM" id="SSF142019">
    <property type="entry name" value="Nqo1 FMN-binding domain-like"/>
    <property type="match status" value="1"/>
</dbReference>
<dbReference type="InterPro" id="IPR037225">
    <property type="entry name" value="Nuo51_FMN-bd_sf"/>
</dbReference>
<dbReference type="PROSITE" id="PS51379">
    <property type="entry name" value="4FE4S_FER_2"/>
    <property type="match status" value="1"/>
</dbReference>
<dbReference type="InterPro" id="IPR026902">
    <property type="entry name" value="RnfC_N"/>
</dbReference>
<evidence type="ECO:0000256" key="5">
    <source>
        <dbReference type="ARBA" id="ARBA00022982"/>
    </source>
</evidence>
<dbReference type="GO" id="GO:0046872">
    <property type="term" value="F:metal ion binding"/>
    <property type="evidence" value="ECO:0007669"/>
    <property type="project" value="UniProtKB-KW"/>
</dbReference>
<dbReference type="EMBL" id="DVOS01000057">
    <property type="protein sequence ID" value="HIV23604.1"/>
    <property type="molecule type" value="Genomic_DNA"/>
</dbReference>
<dbReference type="InterPro" id="IPR017896">
    <property type="entry name" value="4Fe4S_Fe-S-bd"/>
</dbReference>
<evidence type="ECO:0000256" key="4">
    <source>
        <dbReference type="ARBA" id="ARBA00022737"/>
    </source>
</evidence>
<dbReference type="Pfam" id="PF01512">
    <property type="entry name" value="Complex1_51K"/>
    <property type="match status" value="1"/>
</dbReference>
<keyword evidence="7" id="KW-0411">Iron-sulfur</keyword>
<evidence type="ECO:0000313" key="9">
    <source>
        <dbReference type="EMBL" id="HIV23604.1"/>
    </source>
</evidence>
<keyword evidence="1" id="KW-0813">Transport</keyword>
<dbReference type="PIRSF" id="PIRSF036408">
    <property type="entry name" value="PduS_prd"/>
    <property type="match status" value="1"/>
</dbReference>
<keyword evidence="5" id="KW-0249">Electron transport</keyword>
<dbReference type="Gene3D" id="3.40.50.11540">
    <property type="entry name" value="NADH-ubiquinone oxidoreductase 51kDa subunit"/>
    <property type="match status" value="1"/>
</dbReference>
<keyword evidence="2" id="KW-0004">4Fe-4S</keyword>
<feature type="domain" description="4Fe-4S ferredoxin-type" evidence="8">
    <location>
        <begin position="239"/>
        <end position="268"/>
    </location>
</feature>
<dbReference type="GO" id="GO:0009055">
    <property type="term" value="F:electron transfer activity"/>
    <property type="evidence" value="ECO:0007669"/>
    <property type="project" value="InterPro"/>
</dbReference>
<reference evidence="9" key="2">
    <citation type="journal article" date="2021" name="PeerJ">
        <title>Extensive microbial diversity within the chicken gut microbiome revealed by metagenomics and culture.</title>
        <authorList>
            <person name="Gilroy R."/>
            <person name="Ravi A."/>
            <person name="Getino M."/>
            <person name="Pursley I."/>
            <person name="Horton D.L."/>
            <person name="Alikhan N.F."/>
            <person name="Baker D."/>
            <person name="Gharbi K."/>
            <person name="Hall N."/>
            <person name="Watson M."/>
            <person name="Adriaenssens E.M."/>
            <person name="Foster-Nyarko E."/>
            <person name="Jarju S."/>
            <person name="Secka A."/>
            <person name="Antonio M."/>
            <person name="Oren A."/>
            <person name="Chaudhuri R.R."/>
            <person name="La Ragione R."/>
            <person name="Hildebrand F."/>
            <person name="Pallen M.J."/>
        </authorList>
    </citation>
    <scope>NUCLEOTIDE SEQUENCE</scope>
    <source>
        <strain evidence="9">ChiBcec6-7307</strain>
    </source>
</reference>
<dbReference type="InterPro" id="IPR017054">
    <property type="entry name" value="PduS"/>
</dbReference>
<dbReference type="PANTHER" id="PTHR43034:SF2">
    <property type="entry name" value="ION-TRANSLOCATING OXIDOREDUCTASE COMPLEX SUBUNIT C"/>
    <property type="match status" value="1"/>
</dbReference>
<proteinExistence type="predicted"/>
<evidence type="ECO:0000256" key="3">
    <source>
        <dbReference type="ARBA" id="ARBA00022723"/>
    </source>
</evidence>
<dbReference type="InterPro" id="IPR010208">
    <property type="entry name" value="Ion_transpt_RnfC/RsxC"/>
</dbReference>
<evidence type="ECO:0000256" key="1">
    <source>
        <dbReference type="ARBA" id="ARBA00022448"/>
    </source>
</evidence>